<dbReference type="EMBL" id="LLZH01000287">
    <property type="protein sequence ID" value="KUL28590.1"/>
    <property type="molecule type" value="Genomic_DNA"/>
</dbReference>
<name>A0A101JKJ5_9ACTN</name>
<evidence type="ECO:0000313" key="1">
    <source>
        <dbReference type="EMBL" id="KUL28590.1"/>
    </source>
</evidence>
<keyword evidence="2" id="KW-1185">Reference proteome</keyword>
<accession>A0A101JKJ5</accession>
<gene>
    <name evidence="1" type="ORF">ADL15_31530</name>
</gene>
<dbReference type="AlphaFoldDB" id="A0A101JKJ5"/>
<dbReference type="Proteomes" id="UP000053244">
    <property type="component" value="Unassembled WGS sequence"/>
</dbReference>
<sequence>MGLVRVASFADIPLAEVLPGEYHAVLGDLARIGSELDGRGACHWFPDHVAPPATAESNSDQPLISIDVSFTEPDDSIELGVVISWGGAAPLLTVWAFADVMCLCQTFHGVHSVRDDEWQAVNGRELVRGFRAAVRAISQLARTGPAAAGPWRVEAGLPGSPMEP</sequence>
<evidence type="ECO:0000313" key="2">
    <source>
        <dbReference type="Proteomes" id="UP000053244"/>
    </source>
</evidence>
<reference evidence="1 2" key="1">
    <citation type="submission" date="2015-10" db="EMBL/GenBank/DDBJ databases">
        <authorList>
            <person name="Gilbert D.G."/>
        </authorList>
    </citation>
    <scope>NUCLEOTIDE SEQUENCE [LARGE SCALE GENOMIC DNA]</scope>
    <source>
        <strain evidence="1 2">NRRL B-16712</strain>
    </source>
</reference>
<organism evidence="1 2">
    <name type="scientific">Actinoplanes awajinensis subsp. mycoplanecinus</name>
    <dbReference type="NCBI Taxonomy" id="135947"/>
    <lineage>
        <taxon>Bacteria</taxon>
        <taxon>Bacillati</taxon>
        <taxon>Actinomycetota</taxon>
        <taxon>Actinomycetes</taxon>
        <taxon>Micromonosporales</taxon>
        <taxon>Micromonosporaceae</taxon>
        <taxon>Actinoplanes</taxon>
    </lineage>
</organism>
<comment type="caution">
    <text evidence="1">The sequence shown here is derived from an EMBL/GenBank/DDBJ whole genome shotgun (WGS) entry which is preliminary data.</text>
</comment>
<proteinExistence type="predicted"/>
<protein>
    <submittedName>
        <fullName evidence="1">Uncharacterized protein</fullName>
    </submittedName>
</protein>